<dbReference type="GO" id="GO:0005975">
    <property type="term" value="P:carbohydrate metabolic process"/>
    <property type="evidence" value="ECO:0007669"/>
    <property type="project" value="InterPro"/>
</dbReference>
<dbReference type="SUPFAM" id="SSF48208">
    <property type="entry name" value="Six-hairpin glycosidases"/>
    <property type="match status" value="1"/>
</dbReference>
<gene>
    <name evidence="4" type="ORF">ARAM_004115</name>
</gene>
<dbReference type="SUPFAM" id="SSF51197">
    <property type="entry name" value="Clavaminate synthase-like"/>
    <property type="match status" value="1"/>
</dbReference>
<reference evidence="4 5" key="1">
    <citation type="submission" date="2015-02" db="EMBL/GenBank/DDBJ databases">
        <title>Draft Genome Sequences of Two Closely-Related Aflatoxigenic Aspergillus Species Obtained from the Cote d'Ivoire.</title>
        <authorList>
            <person name="Moore G.G."/>
            <person name="Beltz S.B."/>
            <person name="Mack B.M."/>
        </authorList>
    </citation>
    <scope>NUCLEOTIDE SEQUENCE [LARGE SCALE GENOMIC DNA]</scope>
    <source>
        <strain evidence="4 5">SRRC1468</strain>
    </source>
</reference>
<evidence type="ECO:0000256" key="2">
    <source>
        <dbReference type="SAM" id="MobiDB-lite"/>
    </source>
</evidence>
<dbReference type="InterPro" id="IPR027450">
    <property type="entry name" value="AlkB-like"/>
</dbReference>
<accession>A0A0F8UL59</accession>
<evidence type="ECO:0000259" key="3">
    <source>
        <dbReference type="PROSITE" id="PS51471"/>
    </source>
</evidence>
<evidence type="ECO:0000313" key="4">
    <source>
        <dbReference type="EMBL" id="KKK20263.1"/>
    </source>
</evidence>
<proteinExistence type="predicted"/>
<feature type="domain" description="Fe2OG dioxygenase" evidence="3">
    <location>
        <begin position="804"/>
        <end position="914"/>
    </location>
</feature>
<dbReference type="InterPro" id="IPR037151">
    <property type="entry name" value="AlkB-like_sf"/>
</dbReference>
<dbReference type="InterPro" id="IPR008928">
    <property type="entry name" value="6-hairpin_glycosidase_sf"/>
</dbReference>
<dbReference type="Pfam" id="PF13532">
    <property type="entry name" value="2OG-FeII_Oxy_2"/>
    <property type="match status" value="1"/>
</dbReference>
<dbReference type="Gene3D" id="2.60.120.590">
    <property type="entry name" value="Alpha-ketoglutarate-dependent dioxygenase AlkB-like"/>
    <property type="match status" value="1"/>
</dbReference>
<dbReference type="STRING" id="308745.A0A0F8UL59"/>
<feature type="binding site" evidence="1">
    <location>
        <position position="891"/>
    </location>
    <ligand>
        <name>2-oxoglutarate</name>
        <dbReference type="ChEBI" id="CHEBI:16810"/>
    </ligand>
</feature>
<dbReference type="PROSITE" id="PS51471">
    <property type="entry name" value="FE2OG_OXY"/>
    <property type="match status" value="1"/>
</dbReference>
<dbReference type="EMBL" id="JZBS01002079">
    <property type="protein sequence ID" value="KKK20263.1"/>
    <property type="molecule type" value="Genomic_DNA"/>
</dbReference>
<dbReference type="PANTHER" id="PTHR31573:SF1">
    <property type="entry name" value="DNA OXIDATIVE DEMETHYLASE ALKBH2"/>
    <property type="match status" value="1"/>
</dbReference>
<feature type="non-terminal residue" evidence="4">
    <location>
        <position position="1"/>
    </location>
</feature>
<feature type="region of interest" description="Disordered" evidence="2">
    <location>
        <begin position="761"/>
        <end position="783"/>
    </location>
</feature>
<dbReference type="OrthoDB" id="5358475at2759"/>
<dbReference type="GO" id="GO:0006307">
    <property type="term" value="P:DNA alkylation repair"/>
    <property type="evidence" value="ECO:0007669"/>
    <property type="project" value="TreeGrafter"/>
</dbReference>
<name>A0A0F8UL59_9EURO</name>
<evidence type="ECO:0000256" key="1">
    <source>
        <dbReference type="PIRSR" id="PIRSR632852-1"/>
    </source>
</evidence>
<dbReference type="AlphaFoldDB" id="A0A0F8UL59"/>
<feature type="binding site" evidence="1">
    <location>
        <position position="911"/>
    </location>
    <ligand>
        <name>2-oxoglutarate</name>
        <dbReference type="ChEBI" id="CHEBI:16810"/>
    </ligand>
</feature>
<feature type="binding site" evidence="1">
    <location>
        <position position="905"/>
    </location>
    <ligand>
        <name>2-oxoglutarate</name>
        <dbReference type="ChEBI" id="CHEBI:16810"/>
    </ligand>
</feature>
<feature type="binding site" evidence="1">
    <location>
        <position position="813"/>
    </location>
    <ligand>
        <name>2-oxoglutarate</name>
        <dbReference type="ChEBI" id="CHEBI:16810"/>
    </ligand>
</feature>
<feature type="binding site" evidence="1">
    <location>
        <position position="823"/>
    </location>
    <ligand>
        <name>2-oxoglutarate</name>
        <dbReference type="ChEBI" id="CHEBI:16810"/>
    </ligand>
</feature>
<comment type="caution">
    <text evidence="4">The sequence shown here is derived from an EMBL/GenBank/DDBJ whole genome shotgun (WGS) entry which is preliminary data.</text>
</comment>
<sequence>NLPSNSIIPRDEPSDDKLLPYAFVPLPLGSVKASGWLHDQLQLMADGLPGHEHDFYRIVKDNPWLGGDQEYSDLNEAFPYWLNGLVPLAYLTDDGRLKQQVLDSVDYILSHQQSDGWLGPETEPTSRNFWARYPLLLGLEQLAEAEEGTDMGMQILDSMHRFIDLTDEMLSDNYTGYVTHPDDNFDDQWGRARAADMIVALQWLYEHDPRAQEQKLLKCMNLFYERAFNWTEWYDMSYIKQDLDTISDDITVPNFAFEHGVNVGQGLKAGAVFGRLTRDKQLSTSALTAIDLTFTYHGTPSGVIIGDERLSGLSPVRGVELCTVVETMFSLSYIYHTLGENSVADRCELAAYNALPVMTLPDWWAHQYVAQTNQPTSKNLSAAPFWSVGTDGQTYGLEPNYPCCTVNHPQGYPKFVSASFVRDGDNGIAHALLGPTSVDTTMNAGVSVHISCDTKYPFAHELLYNVQAGGSFEFSIRVPKWSTQTEISVNGNPLHSISPDAYTGMQRISLEGGESQIHVSLSAEIKVDPRANDTVSMYHGALLYAAPILYDLTSSQVPGYEDAPPQVLNHEMSPTTSWAYAIDPRTARFQGLDESSSLPNPLWTDARDKYYRPGIRVTMAKRTLESFYKPVTAPKKAKIEESTPPTRHPSYPHPIANLSAAIANPLANINLTSHARRKGISHRPHLDLLYFQPFIPPPVAQDLFIFLRQELPFYRVQYTIRRGSTDTQIVTPRFTTVFGVDATSQFIPSFAAPDPDLTSSSTLVDSRSHQRVSPSKYQSAPRPIPECLDTLRRRAEAAIGDGATFNFCLVNYYASGDDSISYHSDDERFLGPDPCIASLSLGAPRDFLIKHKPPGPSVESGSDIDRTPLKFSLASGDMIVMRGQTQANWLHSVPQRKGGDAYKGRINITFRKAVIPGGTNNYYTYNVGKGDVYRWNAGERKMCVGK</sequence>
<organism evidence="4 5">
    <name type="scientific">Aspergillus rambellii</name>
    <dbReference type="NCBI Taxonomy" id="308745"/>
    <lineage>
        <taxon>Eukaryota</taxon>
        <taxon>Fungi</taxon>
        <taxon>Dikarya</taxon>
        <taxon>Ascomycota</taxon>
        <taxon>Pezizomycotina</taxon>
        <taxon>Eurotiomycetes</taxon>
        <taxon>Eurotiomycetidae</taxon>
        <taxon>Eurotiales</taxon>
        <taxon>Aspergillaceae</taxon>
        <taxon>Aspergillus</taxon>
        <taxon>Aspergillus subgen. Nidulantes</taxon>
    </lineage>
</organism>
<dbReference type="GO" id="GO:0051747">
    <property type="term" value="F:cytosine C-5 DNA demethylase activity"/>
    <property type="evidence" value="ECO:0007669"/>
    <property type="project" value="TreeGrafter"/>
</dbReference>
<dbReference type="Pfam" id="PF20736">
    <property type="entry name" value="Glyco_hydro127M"/>
    <property type="match status" value="1"/>
</dbReference>
<dbReference type="Proteomes" id="UP000034291">
    <property type="component" value="Unassembled WGS sequence"/>
</dbReference>
<feature type="binding site" evidence="1">
    <location>
        <position position="826"/>
    </location>
    <ligand>
        <name>substrate</name>
    </ligand>
</feature>
<dbReference type="PANTHER" id="PTHR31573">
    <property type="entry name" value="ALPHA-KETOGLUTARATE-DEPENDENT DIOXYGENASE ALKB HOMOLOG 2"/>
    <property type="match status" value="1"/>
</dbReference>
<dbReference type="InterPro" id="IPR032852">
    <property type="entry name" value="ALKBH2"/>
</dbReference>
<keyword evidence="5" id="KW-1185">Reference proteome</keyword>
<dbReference type="InterPro" id="IPR049046">
    <property type="entry name" value="Beta-AFase-like_GH127_middle"/>
</dbReference>
<evidence type="ECO:0000313" key="5">
    <source>
        <dbReference type="Proteomes" id="UP000034291"/>
    </source>
</evidence>
<feature type="compositionally biased region" description="Polar residues" evidence="2">
    <location>
        <begin position="761"/>
        <end position="778"/>
    </location>
</feature>
<feature type="binding site" evidence="1">
    <location>
        <position position="811"/>
    </location>
    <ligand>
        <name>2-oxoglutarate</name>
        <dbReference type="ChEBI" id="CHEBI:16810"/>
    </ligand>
</feature>
<feature type="binding site" evidence="1">
    <location>
        <position position="909"/>
    </location>
    <ligand>
        <name>2-oxoglutarate</name>
        <dbReference type="ChEBI" id="CHEBI:16810"/>
    </ligand>
</feature>
<dbReference type="GO" id="GO:0008198">
    <property type="term" value="F:ferrous iron binding"/>
    <property type="evidence" value="ECO:0007669"/>
    <property type="project" value="TreeGrafter"/>
</dbReference>
<dbReference type="InterPro" id="IPR005123">
    <property type="entry name" value="Oxoglu/Fe-dep_dioxygenase_dom"/>
</dbReference>
<protein>
    <recommendedName>
        <fullName evidence="3">Fe2OG dioxygenase domain-containing protein</fullName>
    </recommendedName>
</protein>
<dbReference type="GO" id="GO:0035516">
    <property type="term" value="F:broad specificity oxidative DNA demethylase activity"/>
    <property type="evidence" value="ECO:0007669"/>
    <property type="project" value="TreeGrafter"/>
</dbReference>